<dbReference type="SUPFAM" id="SSF51621">
    <property type="entry name" value="Phosphoenolpyruvate/pyruvate domain"/>
    <property type="match status" value="1"/>
</dbReference>
<gene>
    <name evidence="3" type="ORF">C0601_03210</name>
</gene>
<dbReference type="Proteomes" id="UP000234857">
    <property type="component" value="Unassembled WGS sequence"/>
</dbReference>
<accession>A0A2N5ZJU9</accession>
<dbReference type="EMBL" id="PKTG01000044">
    <property type="protein sequence ID" value="PLX18970.1"/>
    <property type="molecule type" value="Genomic_DNA"/>
</dbReference>
<dbReference type="Gene3D" id="3.20.20.60">
    <property type="entry name" value="Phosphoenolpyruvate-binding domains"/>
    <property type="match status" value="1"/>
</dbReference>
<dbReference type="Pfam" id="PF03328">
    <property type="entry name" value="HpcH_HpaI"/>
    <property type="match status" value="1"/>
</dbReference>
<evidence type="ECO:0000313" key="3">
    <source>
        <dbReference type="EMBL" id="PLX18970.1"/>
    </source>
</evidence>
<dbReference type="AlphaFoldDB" id="A0A2N5ZJU9"/>
<evidence type="ECO:0000259" key="2">
    <source>
        <dbReference type="Pfam" id="PF03328"/>
    </source>
</evidence>
<organism evidence="3 4">
    <name type="scientific">Muiribacterium halophilum</name>
    <dbReference type="NCBI Taxonomy" id="2053465"/>
    <lineage>
        <taxon>Bacteria</taxon>
        <taxon>Candidatus Muiribacteriota</taxon>
        <taxon>Candidatus Muiribacteriia</taxon>
        <taxon>Candidatus Muiribacteriales</taxon>
        <taxon>Candidatus Muiribacteriaceae</taxon>
        <taxon>Candidatus Muiribacterium</taxon>
    </lineage>
</organism>
<dbReference type="InterPro" id="IPR040442">
    <property type="entry name" value="Pyrv_kinase-like_dom_sf"/>
</dbReference>
<dbReference type="GO" id="GO:0046872">
    <property type="term" value="F:metal ion binding"/>
    <property type="evidence" value="ECO:0007669"/>
    <property type="project" value="UniProtKB-KW"/>
</dbReference>
<protein>
    <submittedName>
        <fullName evidence="3">Aldolase</fullName>
    </submittedName>
</protein>
<reference evidence="3 4" key="1">
    <citation type="submission" date="2017-11" db="EMBL/GenBank/DDBJ databases">
        <title>Genome-resolved metagenomics identifies genetic mobility, metabolic interactions, and unexpected diversity in perchlorate-reducing communities.</title>
        <authorList>
            <person name="Barnum T.P."/>
            <person name="Figueroa I.A."/>
            <person name="Carlstrom C.I."/>
            <person name="Lucas L.N."/>
            <person name="Engelbrektson A.L."/>
            <person name="Coates J.D."/>
        </authorList>
    </citation>
    <scope>NUCLEOTIDE SEQUENCE [LARGE SCALE GENOMIC DNA]</scope>
    <source>
        <strain evidence="3">BM706</strain>
    </source>
</reference>
<dbReference type="InterPro" id="IPR005000">
    <property type="entry name" value="Aldolase/citrate-lyase_domain"/>
</dbReference>
<keyword evidence="1" id="KW-0479">Metal-binding</keyword>
<comment type="caution">
    <text evidence="3">The sequence shown here is derived from an EMBL/GenBank/DDBJ whole genome shotgun (WGS) entry which is preliminary data.</text>
</comment>
<dbReference type="GO" id="GO:0003824">
    <property type="term" value="F:catalytic activity"/>
    <property type="evidence" value="ECO:0007669"/>
    <property type="project" value="InterPro"/>
</dbReference>
<proteinExistence type="predicted"/>
<feature type="domain" description="HpcH/HpaI aldolase/citrate lyase" evidence="2">
    <location>
        <begin position="72"/>
        <end position="180"/>
    </location>
</feature>
<name>A0A2N5ZJU9_MUIH1</name>
<sequence length="263" mass="29730">MNGRREAQMLRGENMLLEEIRESVKDLRDNYGACGLKLGTEAEGNTFEDIRYMKENVGDILPIVVKVGGCEAKNDIRMMSEIGVSGIIGPMIESPYALSIFVRTLKSYYKDLSKVKKIINIESITSFENLGRILNHPDFEIIDQVTIGRTDFSTSISSHVDDEKVFKYVKEIVNASHKAGKITSVGGSITPLNAIKIKDFTGTEKINIRTVVIDLKKCPNIYEAIRKSLELEILLLKNNKILFPEYNSYFENRIKVIKERIAC</sequence>
<dbReference type="InterPro" id="IPR015813">
    <property type="entry name" value="Pyrv/PenolPyrv_kinase-like_dom"/>
</dbReference>
<evidence type="ECO:0000256" key="1">
    <source>
        <dbReference type="ARBA" id="ARBA00022723"/>
    </source>
</evidence>
<evidence type="ECO:0000313" key="4">
    <source>
        <dbReference type="Proteomes" id="UP000234857"/>
    </source>
</evidence>